<dbReference type="GO" id="GO:0003964">
    <property type="term" value="F:RNA-directed DNA polymerase activity"/>
    <property type="evidence" value="ECO:0007669"/>
    <property type="project" value="UniProtKB-KW"/>
</dbReference>
<dbReference type="InterPro" id="IPR043502">
    <property type="entry name" value="DNA/RNA_pol_sf"/>
</dbReference>
<keyword evidence="2" id="KW-0808">Transferase</keyword>
<evidence type="ECO:0000256" key="1">
    <source>
        <dbReference type="ARBA" id="ARBA00012493"/>
    </source>
</evidence>
<evidence type="ECO:0000256" key="6">
    <source>
        <dbReference type="ARBA" id="ARBA00022918"/>
    </source>
</evidence>
<evidence type="ECO:0000313" key="11">
    <source>
        <dbReference type="EMBL" id="SEG50289.1"/>
    </source>
</evidence>
<dbReference type="GO" id="GO:0046872">
    <property type="term" value="F:metal ion binding"/>
    <property type="evidence" value="ECO:0007669"/>
    <property type="project" value="UniProtKB-KW"/>
</dbReference>
<proteinExistence type="inferred from homology"/>
<dbReference type="Pfam" id="PF00078">
    <property type="entry name" value="RVT_1"/>
    <property type="match status" value="1"/>
</dbReference>
<dbReference type="Pfam" id="PF08388">
    <property type="entry name" value="GIIM"/>
    <property type="match status" value="1"/>
</dbReference>
<dbReference type="GO" id="GO:0051607">
    <property type="term" value="P:defense response to virus"/>
    <property type="evidence" value="ECO:0007669"/>
    <property type="project" value="UniProtKB-KW"/>
</dbReference>
<keyword evidence="5" id="KW-0460">Magnesium</keyword>
<accession>A0A1H6ANJ4</accession>
<keyword evidence="7" id="KW-0051">Antiviral defense</keyword>
<keyword evidence="3" id="KW-0548">Nucleotidyltransferase</keyword>
<name>A0A1H6ANJ4_9BACT</name>
<dbReference type="InterPro" id="IPR030931">
    <property type="entry name" value="Group_II_RT_mat"/>
</dbReference>
<dbReference type="SUPFAM" id="SSF56672">
    <property type="entry name" value="DNA/RNA polymerases"/>
    <property type="match status" value="1"/>
</dbReference>
<dbReference type="NCBIfam" id="TIGR04416">
    <property type="entry name" value="group_II_RT_mat"/>
    <property type="match status" value="1"/>
</dbReference>
<comment type="catalytic activity">
    <reaction evidence="9">
        <text>DNA(n) + a 2'-deoxyribonucleoside 5'-triphosphate = DNA(n+1) + diphosphate</text>
        <dbReference type="Rhea" id="RHEA:22508"/>
        <dbReference type="Rhea" id="RHEA-COMP:17339"/>
        <dbReference type="Rhea" id="RHEA-COMP:17340"/>
        <dbReference type="ChEBI" id="CHEBI:33019"/>
        <dbReference type="ChEBI" id="CHEBI:61560"/>
        <dbReference type="ChEBI" id="CHEBI:173112"/>
        <dbReference type="EC" id="2.7.7.49"/>
    </reaction>
</comment>
<feature type="domain" description="Reverse transcriptase" evidence="10">
    <location>
        <begin position="92"/>
        <end position="320"/>
    </location>
</feature>
<sequence length="468" mass="54334">MKGREQKILEEKTCLQKNRTESEGYVGGQTFMWITENNLTENNRLGYGLLEFILSPSNLNAAYLQVKRNKGAGGVDKMEVESLKDYLVSHKDELITAILRGKYRPNPVRRVEIPKDNGQKRQLGIPTVVDRVVQQAIAQILLPLYEPQFSDHSYGFRPKRNAHQALKKCRDYITAGYGYAVDLDLEKFFDKVNHSKLIEVLSRTIKDGRVVSLIHRYLNAGVQVGANFKASEMGVPQGGPLSPLLSNIMLNELDRELECRGHKFVRYADDMVILCRSKRGAERIMESIIRFIEGKLFLKVNRDKSQTAPISEVKFLGYSFYKTKGEGRLRVHPKSVSKMKAKIKELTSRSNGWGNDRRKETLRQYITGWVNYFKLADMRRLLLGIDEWYRRRIRMVTWKQWKRISTKLMNLIKLGVKKSKAWEWANTRKGYWHIAKSFILNTTITTDRNRQAGYLFLSDHYQKVMIKT</sequence>
<dbReference type="CDD" id="cd01651">
    <property type="entry name" value="RT_G2_intron"/>
    <property type="match status" value="1"/>
</dbReference>
<dbReference type="InterPro" id="IPR000123">
    <property type="entry name" value="Reverse_transcriptase_msDNA"/>
</dbReference>
<dbReference type="PRINTS" id="PR00866">
    <property type="entry name" value="RNADNAPOLMS"/>
</dbReference>
<evidence type="ECO:0000256" key="8">
    <source>
        <dbReference type="ARBA" id="ARBA00034120"/>
    </source>
</evidence>
<dbReference type="InterPro" id="IPR051083">
    <property type="entry name" value="GrpII_Intron_Splice-Mob/Def"/>
</dbReference>
<evidence type="ECO:0000256" key="3">
    <source>
        <dbReference type="ARBA" id="ARBA00022695"/>
    </source>
</evidence>
<dbReference type="OrthoDB" id="9780724at2"/>
<comment type="similarity">
    <text evidence="8">Belongs to the bacterial reverse transcriptase family.</text>
</comment>
<gene>
    <name evidence="11" type="ORF">SAMN03080598_04240</name>
</gene>
<dbReference type="EC" id="2.7.7.49" evidence="1"/>
<evidence type="ECO:0000256" key="4">
    <source>
        <dbReference type="ARBA" id="ARBA00022723"/>
    </source>
</evidence>
<dbReference type="InterPro" id="IPR013597">
    <property type="entry name" value="Mat_intron_G2"/>
</dbReference>
<dbReference type="AlphaFoldDB" id="A0A1H6ANJ4"/>
<organism evidence="11 12">
    <name type="scientific">Algoriphagus boritolerans DSM 17298 = JCM 18970</name>
    <dbReference type="NCBI Taxonomy" id="1120964"/>
    <lineage>
        <taxon>Bacteria</taxon>
        <taxon>Pseudomonadati</taxon>
        <taxon>Bacteroidota</taxon>
        <taxon>Cytophagia</taxon>
        <taxon>Cytophagales</taxon>
        <taxon>Cyclobacteriaceae</taxon>
        <taxon>Algoriphagus</taxon>
    </lineage>
</organism>
<dbReference type="EMBL" id="FNVR01000053">
    <property type="protein sequence ID" value="SEG50289.1"/>
    <property type="molecule type" value="Genomic_DNA"/>
</dbReference>
<reference evidence="12" key="1">
    <citation type="submission" date="2016-10" db="EMBL/GenBank/DDBJ databases">
        <authorList>
            <person name="Varghese N."/>
            <person name="Submissions S."/>
        </authorList>
    </citation>
    <scope>NUCLEOTIDE SEQUENCE [LARGE SCALE GENOMIC DNA]</scope>
    <source>
        <strain evidence="12">DSM 17298</strain>
    </source>
</reference>
<dbReference type="InterPro" id="IPR000477">
    <property type="entry name" value="RT_dom"/>
</dbReference>
<evidence type="ECO:0000256" key="7">
    <source>
        <dbReference type="ARBA" id="ARBA00023118"/>
    </source>
</evidence>
<dbReference type="PROSITE" id="PS50878">
    <property type="entry name" value="RT_POL"/>
    <property type="match status" value="1"/>
</dbReference>
<keyword evidence="12" id="KW-1185">Reference proteome</keyword>
<dbReference type="PANTHER" id="PTHR34047:SF8">
    <property type="entry name" value="PROTEIN YKFC"/>
    <property type="match status" value="1"/>
</dbReference>
<evidence type="ECO:0000256" key="9">
    <source>
        <dbReference type="ARBA" id="ARBA00048173"/>
    </source>
</evidence>
<evidence type="ECO:0000256" key="2">
    <source>
        <dbReference type="ARBA" id="ARBA00022679"/>
    </source>
</evidence>
<evidence type="ECO:0000313" key="12">
    <source>
        <dbReference type="Proteomes" id="UP000236736"/>
    </source>
</evidence>
<keyword evidence="4" id="KW-0479">Metal-binding</keyword>
<dbReference type="RefSeq" id="WP_103926778.1">
    <property type="nucleotide sequence ID" value="NZ_FNVR01000053.1"/>
</dbReference>
<evidence type="ECO:0000259" key="10">
    <source>
        <dbReference type="PROSITE" id="PS50878"/>
    </source>
</evidence>
<dbReference type="STRING" id="1120964.GCA_001313265_07696"/>
<dbReference type="GO" id="GO:0003723">
    <property type="term" value="F:RNA binding"/>
    <property type="evidence" value="ECO:0007669"/>
    <property type="project" value="InterPro"/>
</dbReference>
<dbReference type="Proteomes" id="UP000236736">
    <property type="component" value="Unassembled WGS sequence"/>
</dbReference>
<dbReference type="PANTHER" id="PTHR34047">
    <property type="entry name" value="NUCLEAR INTRON MATURASE 1, MITOCHONDRIAL-RELATED"/>
    <property type="match status" value="1"/>
</dbReference>
<protein>
    <recommendedName>
        <fullName evidence="1">RNA-directed DNA polymerase</fullName>
        <ecNumber evidence="1">2.7.7.49</ecNumber>
    </recommendedName>
</protein>
<evidence type="ECO:0000256" key="5">
    <source>
        <dbReference type="ARBA" id="ARBA00022842"/>
    </source>
</evidence>
<keyword evidence="6 11" id="KW-0695">RNA-directed DNA polymerase</keyword>